<sequence>MNDKNRKHTMSEEQQSNGHLQNNDNTVNGHLDNSEKTAIQVDGNGATTYLAIDGDLKAGNGKLSQPYPYADGEKGVTSQPPKS</sequence>
<feature type="compositionally biased region" description="Polar residues" evidence="1">
    <location>
        <begin position="12"/>
        <end position="28"/>
    </location>
</feature>
<reference evidence="2" key="1">
    <citation type="submission" date="2022-11" db="EMBL/GenBank/DDBJ databases">
        <title>Centuries of genome instability and evolution in soft-shell clam transmissible cancer (bioRxiv).</title>
        <authorList>
            <person name="Hart S.F.M."/>
            <person name="Yonemitsu M.A."/>
            <person name="Giersch R.M."/>
            <person name="Beal B.F."/>
            <person name="Arriagada G."/>
            <person name="Davis B.W."/>
            <person name="Ostrander E.A."/>
            <person name="Goff S.P."/>
            <person name="Metzger M.J."/>
        </authorList>
    </citation>
    <scope>NUCLEOTIDE SEQUENCE</scope>
    <source>
        <strain evidence="2">MELC-2E11</strain>
        <tissue evidence="2">Siphon/mantle</tissue>
    </source>
</reference>
<dbReference type="Proteomes" id="UP001164746">
    <property type="component" value="Chromosome 3"/>
</dbReference>
<feature type="non-terminal residue" evidence="2">
    <location>
        <position position="83"/>
    </location>
</feature>
<proteinExistence type="predicted"/>
<evidence type="ECO:0000313" key="2">
    <source>
        <dbReference type="EMBL" id="WAQ99531.1"/>
    </source>
</evidence>
<evidence type="ECO:0000313" key="3">
    <source>
        <dbReference type="Proteomes" id="UP001164746"/>
    </source>
</evidence>
<keyword evidence="3" id="KW-1185">Reference proteome</keyword>
<dbReference type="EMBL" id="CP111014">
    <property type="protein sequence ID" value="WAQ99531.1"/>
    <property type="molecule type" value="Genomic_DNA"/>
</dbReference>
<feature type="region of interest" description="Disordered" evidence="1">
    <location>
        <begin position="56"/>
        <end position="83"/>
    </location>
</feature>
<name>A0ABY7DSE9_MYAAR</name>
<organism evidence="2 3">
    <name type="scientific">Mya arenaria</name>
    <name type="common">Soft-shell clam</name>
    <dbReference type="NCBI Taxonomy" id="6604"/>
    <lineage>
        <taxon>Eukaryota</taxon>
        <taxon>Metazoa</taxon>
        <taxon>Spiralia</taxon>
        <taxon>Lophotrochozoa</taxon>
        <taxon>Mollusca</taxon>
        <taxon>Bivalvia</taxon>
        <taxon>Autobranchia</taxon>
        <taxon>Heteroconchia</taxon>
        <taxon>Euheterodonta</taxon>
        <taxon>Imparidentia</taxon>
        <taxon>Neoheterodontei</taxon>
        <taxon>Myida</taxon>
        <taxon>Myoidea</taxon>
        <taxon>Myidae</taxon>
        <taxon>Mya</taxon>
    </lineage>
</organism>
<evidence type="ECO:0000256" key="1">
    <source>
        <dbReference type="SAM" id="MobiDB-lite"/>
    </source>
</evidence>
<protein>
    <submittedName>
        <fullName evidence="2">Uncharacterized protein</fullName>
    </submittedName>
</protein>
<feature type="region of interest" description="Disordered" evidence="1">
    <location>
        <begin position="1"/>
        <end position="39"/>
    </location>
</feature>
<accession>A0ABY7DSE9</accession>
<gene>
    <name evidence="2" type="ORF">MAR_023904</name>
</gene>